<comment type="caution">
    <text evidence="1">The sequence shown here is derived from an EMBL/GenBank/DDBJ whole genome shotgun (WGS) entry which is preliminary data.</text>
</comment>
<evidence type="ECO:0000313" key="1">
    <source>
        <dbReference type="EMBL" id="KIF53253.1"/>
    </source>
</evidence>
<accession>A0A0C1VTL6</accession>
<sequence length="73" mass="8317">MSRYSRNKDINNYIKSLIKKTKWTCAPGTKHFALISPLGKKITIPGSPSDHRAFSNFVRNIEKIKVTEASMLH</sequence>
<evidence type="ECO:0000313" key="2">
    <source>
        <dbReference type="Proteomes" id="UP000031586"/>
    </source>
</evidence>
<dbReference type="AlphaFoldDB" id="A0A0C1VTL6"/>
<dbReference type="EMBL" id="JPRD01000015">
    <property type="protein sequence ID" value="KIF53253.1"/>
    <property type="molecule type" value="Genomic_DNA"/>
</dbReference>
<organism evidence="1 2">
    <name type="scientific">Vibrio owensii CAIM 1854 = LMG 25443</name>
    <dbReference type="NCBI Taxonomy" id="1229493"/>
    <lineage>
        <taxon>Bacteria</taxon>
        <taxon>Pseudomonadati</taxon>
        <taxon>Pseudomonadota</taxon>
        <taxon>Gammaproteobacteria</taxon>
        <taxon>Vibrionales</taxon>
        <taxon>Vibrionaceae</taxon>
        <taxon>Vibrio</taxon>
    </lineage>
</organism>
<dbReference type="Proteomes" id="UP000031586">
    <property type="component" value="Unassembled WGS sequence"/>
</dbReference>
<dbReference type="PATRIC" id="fig|1229493.5.peg.1088"/>
<protein>
    <submittedName>
        <fullName evidence="1">Uncharacterized protein</fullName>
    </submittedName>
</protein>
<gene>
    <name evidence="1" type="ORF">H735_10020</name>
</gene>
<reference evidence="1 2" key="1">
    <citation type="submission" date="2014-07" db="EMBL/GenBank/DDBJ databases">
        <title>Unique and conserved regions in Vibrio harveyi and related species in comparison with the shrimp pathogen Vibrio harveyi CAIM 1792.</title>
        <authorList>
            <person name="Espinoza-Valles I."/>
            <person name="Vora G."/>
            <person name="Leekitcharoenphon P."/>
            <person name="Ussery D."/>
            <person name="Hoj L."/>
            <person name="Gomez-Gil B."/>
        </authorList>
    </citation>
    <scope>NUCLEOTIDE SEQUENCE [LARGE SCALE GENOMIC DNA]</scope>
    <source>
        <strain evidence="2">CAIM 1854 / LMG 25443</strain>
    </source>
</reference>
<name>A0A0C1VTL6_9VIBR</name>
<proteinExistence type="predicted"/>